<evidence type="ECO:0000256" key="10">
    <source>
        <dbReference type="RuleBase" id="RU003812"/>
    </source>
</evidence>
<comment type="caution">
    <text evidence="8">Lacks conserved residue(s) required for the propagation of feature annotation.</text>
</comment>
<feature type="binding site" evidence="8">
    <location>
        <position position="45"/>
    </location>
    <ligand>
        <name>Mg(2+)</name>
        <dbReference type="ChEBI" id="CHEBI:18420"/>
    </ligand>
</feature>
<evidence type="ECO:0000256" key="3">
    <source>
        <dbReference type="ARBA" id="ARBA00022723"/>
    </source>
</evidence>
<evidence type="ECO:0000256" key="1">
    <source>
        <dbReference type="ARBA" id="ARBA00005859"/>
    </source>
</evidence>
<feature type="binding site" evidence="8">
    <location>
        <position position="165"/>
    </location>
    <ligand>
        <name>ATP</name>
        <dbReference type="ChEBI" id="CHEBI:30616"/>
    </ligand>
</feature>
<feature type="binding site" description="in other chain" evidence="8">
    <location>
        <position position="116"/>
    </location>
    <ligand>
        <name>deamido-NAD(+)</name>
        <dbReference type="ChEBI" id="CHEBI:58437"/>
        <note>ligand shared between two neighboring subunits</note>
    </ligand>
</feature>
<evidence type="ECO:0000256" key="2">
    <source>
        <dbReference type="ARBA" id="ARBA00022598"/>
    </source>
</evidence>
<protein>
    <recommendedName>
        <fullName evidence="8 10">NH(3)-dependent NAD(+) synthetase</fullName>
        <ecNumber evidence="8 10">6.3.1.5</ecNumber>
    </recommendedName>
</protein>
<dbReference type="PANTHER" id="PTHR23090">
    <property type="entry name" value="NH 3 /GLUTAMINE-DEPENDENT NAD + SYNTHETASE"/>
    <property type="match status" value="1"/>
</dbReference>
<evidence type="ECO:0000256" key="4">
    <source>
        <dbReference type="ARBA" id="ARBA00022741"/>
    </source>
</evidence>
<dbReference type="NCBIfam" id="NF010587">
    <property type="entry name" value="PRK13980.1"/>
    <property type="match status" value="1"/>
</dbReference>
<dbReference type="FunFam" id="3.40.50.620:FF:000106">
    <property type="entry name" value="Glutamine-dependent NAD(+) synthetase"/>
    <property type="match status" value="1"/>
</dbReference>
<keyword evidence="6 8" id="KW-0460">Magnesium</keyword>
<feature type="binding site" evidence="8">
    <location>
        <position position="187"/>
    </location>
    <ligand>
        <name>ATP</name>
        <dbReference type="ChEBI" id="CHEBI:30616"/>
    </ligand>
</feature>
<evidence type="ECO:0000313" key="13">
    <source>
        <dbReference type="Proteomes" id="UP000217944"/>
    </source>
</evidence>
<dbReference type="InterPro" id="IPR022310">
    <property type="entry name" value="NAD/GMP_synthase"/>
</dbReference>
<dbReference type="UniPathway" id="UPA00253">
    <property type="reaction ID" value="UER00333"/>
</dbReference>
<proteinExistence type="inferred from homology"/>
<sequence length="272" mass="30814">MKSEKLKVENKQWELIEKFLIKFIYEEITKTGIKKGICGLSGGIDSAVVAVLAKKALGDNFKAFMLPSQFSSPSSIEDAKELCKKFDIDYDIISIAPLLEAYPINDKVRLGNFSARLRMAVLYDKSAELNALVIGTSNKSELMLGYGTLWGDLASALNPIGDLYKTEIFEFAKYLGVPESIINKPPSADLWKGQSDEKELGYSYSQIDPVLIEFVDNRATKEELLEKFDKNLVEFVLKKIYQNQFKRKMPIIAKLKSRTVGHDFLYERDIKL</sequence>
<evidence type="ECO:0000256" key="5">
    <source>
        <dbReference type="ARBA" id="ARBA00022840"/>
    </source>
</evidence>
<dbReference type="InterPro" id="IPR022926">
    <property type="entry name" value="NH(3)-dep_NAD(+)_synth"/>
</dbReference>
<evidence type="ECO:0000256" key="7">
    <source>
        <dbReference type="ARBA" id="ARBA00023027"/>
    </source>
</evidence>
<organism evidence="12 13">
    <name type="scientific">Lebetimonas natsushimae</name>
    <dbReference type="NCBI Taxonomy" id="1936991"/>
    <lineage>
        <taxon>Bacteria</taxon>
        <taxon>Pseudomonadati</taxon>
        <taxon>Campylobacterota</taxon>
        <taxon>Epsilonproteobacteria</taxon>
        <taxon>Nautiliales</taxon>
        <taxon>Nautiliaceae</taxon>
        <taxon>Lebetimonas</taxon>
    </lineage>
</organism>
<dbReference type="Gene3D" id="3.40.50.620">
    <property type="entry name" value="HUPs"/>
    <property type="match status" value="1"/>
</dbReference>
<reference evidence="12 13" key="1">
    <citation type="journal article" date="2017" name="Syst. Appl. Microbiol.">
        <title>Lebetimonas natsushimae sp. nov., a novel strictly anaerobic, moderately thermophilic chemoautotroph isolated from a deep-sea hydrothermal vent polychaete nest in the Mid-Okinawa Trough.</title>
        <authorList>
            <person name="Nagata R."/>
            <person name="Takaki Y."/>
            <person name="Tame A."/>
            <person name="Nunoura T."/>
            <person name="Muto H."/>
            <person name="Mino S."/>
            <person name="Sawayama S."/>
            <person name="Takai K."/>
            <person name="Nakagawa S."/>
        </authorList>
    </citation>
    <scope>NUCLEOTIDE SEQUENCE [LARGE SCALE GENOMIC DNA]</scope>
    <source>
        <strain evidence="12 13">HS1857</strain>
    </source>
</reference>
<dbReference type="HAMAP" id="MF_00193">
    <property type="entry name" value="NadE_ammonia_dep"/>
    <property type="match status" value="1"/>
</dbReference>
<keyword evidence="2 8" id="KW-0436">Ligase</keyword>
<accession>A0A292YG93</accession>
<dbReference type="NCBIfam" id="TIGR00552">
    <property type="entry name" value="nadE"/>
    <property type="match status" value="1"/>
</dbReference>
<dbReference type="EC" id="6.3.1.5" evidence="8 10"/>
<comment type="pathway">
    <text evidence="8">Cofactor biosynthesis; NAD(+) biosynthesis; NAD(+) from deamido-NAD(+) (ammonia route): step 1/1.</text>
</comment>
<evidence type="ECO:0000256" key="8">
    <source>
        <dbReference type="HAMAP-Rule" id="MF_00193"/>
    </source>
</evidence>
<feature type="binding site" evidence="8">
    <location>
        <position position="136"/>
    </location>
    <ligand>
        <name>ATP</name>
        <dbReference type="ChEBI" id="CHEBI:30616"/>
    </ligand>
</feature>
<dbReference type="EMBL" id="BDME01000002">
    <property type="protein sequence ID" value="GAX87960.1"/>
    <property type="molecule type" value="Genomic_DNA"/>
</dbReference>
<dbReference type="InterPro" id="IPR014729">
    <property type="entry name" value="Rossmann-like_a/b/a_fold"/>
</dbReference>
<dbReference type="InterPro" id="IPR003694">
    <property type="entry name" value="NAD_synthase"/>
</dbReference>
<dbReference type="RefSeq" id="WP_096259536.1">
    <property type="nucleotide sequence ID" value="NZ_BDME01000002.1"/>
</dbReference>
<dbReference type="GO" id="GO:0004359">
    <property type="term" value="F:glutaminase activity"/>
    <property type="evidence" value="ECO:0007669"/>
    <property type="project" value="InterPro"/>
</dbReference>
<feature type="binding site" evidence="8">
    <location>
        <begin position="39"/>
        <end position="46"/>
    </location>
    <ligand>
        <name>ATP</name>
        <dbReference type="ChEBI" id="CHEBI:30616"/>
    </ligand>
</feature>
<dbReference type="CDD" id="cd00553">
    <property type="entry name" value="NAD_synthase"/>
    <property type="match status" value="1"/>
</dbReference>
<keyword evidence="4 8" id="KW-0547">Nucleotide-binding</keyword>
<dbReference type="OrthoDB" id="9799210at2"/>
<gene>
    <name evidence="8" type="primary">nadE</name>
    <name evidence="12" type="ORF">LNAT_P1257</name>
</gene>
<evidence type="ECO:0000259" key="11">
    <source>
        <dbReference type="Pfam" id="PF02540"/>
    </source>
</evidence>
<evidence type="ECO:0000256" key="6">
    <source>
        <dbReference type="ARBA" id="ARBA00022842"/>
    </source>
</evidence>
<name>A0A292YG93_9BACT</name>
<dbReference type="GO" id="GO:0005737">
    <property type="term" value="C:cytoplasm"/>
    <property type="evidence" value="ECO:0007669"/>
    <property type="project" value="InterPro"/>
</dbReference>
<comment type="function">
    <text evidence="8">Catalyzes the ATP-dependent amidation of deamido-NAD to form NAD. Uses ammonia as a nitrogen source.</text>
</comment>
<feature type="binding site" evidence="8">
    <location>
        <position position="141"/>
    </location>
    <ligand>
        <name>Mg(2+)</name>
        <dbReference type="ChEBI" id="CHEBI:18420"/>
    </ligand>
</feature>
<dbReference type="GO" id="GO:0003952">
    <property type="term" value="F:NAD+ synthase (glutamine-hydrolyzing) activity"/>
    <property type="evidence" value="ECO:0007669"/>
    <property type="project" value="InterPro"/>
</dbReference>
<evidence type="ECO:0000256" key="9">
    <source>
        <dbReference type="RuleBase" id="RU003811"/>
    </source>
</evidence>
<comment type="subunit">
    <text evidence="8">Homodimer.</text>
</comment>
<dbReference type="GO" id="GO:0046872">
    <property type="term" value="F:metal ion binding"/>
    <property type="evidence" value="ECO:0007669"/>
    <property type="project" value="UniProtKB-KW"/>
</dbReference>
<keyword evidence="3 8" id="KW-0479">Metal-binding</keyword>
<dbReference type="GO" id="GO:0008795">
    <property type="term" value="F:NAD+ synthase activity"/>
    <property type="evidence" value="ECO:0007669"/>
    <property type="project" value="UniProtKB-UniRule"/>
</dbReference>
<dbReference type="Proteomes" id="UP000217944">
    <property type="component" value="Unassembled WGS sequence"/>
</dbReference>
<keyword evidence="5 8" id="KW-0067">ATP-binding</keyword>
<dbReference type="PANTHER" id="PTHR23090:SF9">
    <property type="entry name" value="GLUTAMINE-DEPENDENT NAD(+) SYNTHETASE"/>
    <property type="match status" value="1"/>
</dbReference>
<evidence type="ECO:0000313" key="12">
    <source>
        <dbReference type="EMBL" id="GAX87960.1"/>
    </source>
</evidence>
<comment type="caution">
    <text evidence="12">The sequence shown here is derived from an EMBL/GenBank/DDBJ whole genome shotgun (WGS) entry which is preliminary data.</text>
</comment>
<dbReference type="GO" id="GO:0009435">
    <property type="term" value="P:NAD+ biosynthetic process"/>
    <property type="evidence" value="ECO:0007669"/>
    <property type="project" value="UniProtKB-UniRule"/>
</dbReference>
<comment type="similarity">
    <text evidence="1 8 9">Belongs to the NAD synthetase family.</text>
</comment>
<keyword evidence="13" id="KW-1185">Reference proteome</keyword>
<dbReference type="GO" id="GO:0005524">
    <property type="term" value="F:ATP binding"/>
    <property type="evidence" value="ECO:0007669"/>
    <property type="project" value="UniProtKB-UniRule"/>
</dbReference>
<feature type="domain" description="NAD/GMP synthase" evidence="11">
    <location>
        <begin position="20"/>
        <end position="250"/>
    </location>
</feature>
<keyword evidence="7 8" id="KW-0520">NAD</keyword>
<dbReference type="SUPFAM" id="SSF52402">
    <property type="entry name" value="Adenine nucleotide alpha hydrolases-like"/>
    <property type="match status" value="1"/>
</dbReference>
<dbReference type="AlphaFoldDB" id="A0A292YG93"/>
<comment type="catalytic activity">
    <reaction evidence="8 10">
        <text>deamido-NAD(+) + NH4(+) + ATP = AMP + diphosphate + NAD(+) + H(+)</text>
        <dbReference type="Rhea" id="RHEA:21188"/>
        <dbReference type="ChEBI" id="CHEBI:15378"/>
        <dbReference type="ChEBI" id="CHEBI:28938"/>
        <dbReference type="ChEBI" id="CHEBI:30616"/>
        <dbReference type="ChEBI" id="CHEBI:33019"/>
        <dbReference type="ChEBI" id="CHEBI:57540"/>
        <dbReference type="ChEBI" id="CHEBI:58437"/>
        <dbReference type="ChEBI" id="CHEBI:456215"/>
        <dbReference type="EC" id="6.3.1.5"/>
    </reaction>
</comment>
<dbReference type="Pfam" id="PF02540">
    <property type="entry name" value="NAD_synthase"/>
    <property type="match status" value="1"/>
</dbReference>